<keyword evidence="2" id="KW-1185">Reference proteome</keyword>
<gene>
    <name evidence="1" type="ORF">ISS99_09115</name>
</gene>
<proteinExistence type="predicted"/>
<evidence type="ECO:0000313" key="1">
    <source>
        <dbReference type="EMBL" id="MBM7129683.1"/>
    </source>
</evidence>
<comment type="caution">
    <text evidence="1">The sequence shown here is derived from an EMBL/GenBank/DDBJ whole genome shotgun (WGS) entry which is preliminary data.</text>
</comment>
<dbReference type="RefSeq" id="WP_204631296.1">
    <property type="nucleotide sequence ID" value="NZ_BSOC01000003.1"/>
</dbReference>
<organism evidence="1 2">
    <name type="scientific">Dyella mobilis</name>
    <dbReference type="NCBI Taxonomy" id="1849582"/>
    <lineage>
        <taxon>Bacteria</taxon>
        <taxon>Pseudomonadati</taxon>
        <taxon>Pseudomonadota</taxon>
        <taxon>Gammaproteobacteria</taxon>
        <taxon>Lysobacterales</taxon>
        <taxon>Rhodanobacteraceae</taxon>
        <taxon>Dyella</taxon>
    </lineage>
</organism>
<dbReference type="Proteomes" id="UP001430193">
    <property type="component" value="Unassembled WGS sequence"/>
</dbReference>
<reference evidence="1" key="1">
    <citation type="submission" date="2020-10" db="EMBL/GenBank/DDBJ databases">
        <title>Phylogeny of dyella-like bacteria.</title>
        <authorList>
            <person name="Fu J."/>
        </authorList>
    </citation>
    <scope>NUCLEOTIDE SEQUENCE</scope>
    <source>
        <strain evidence="1">DHON07</strain>
    </source>
</reference>
<protein>
    <submittedName>
        <fullName evidence="1">Uncharacterized protein</fullName>
    </submittedName>
</protein>
<accession>A0ABS2KH32</accession>
<dbReference type="EMBL" id="JADIKF010000038">
    <property type="protein sequence ID" value="MBM7129683.1"/>
    <property type="molecule type" value="Genomic_DNA"/>
</dbReference>
<sequence>MDADVPDHAVPSKDDDAYFDTGYFFGPRALKLLLEDETERGLSLCESVGREFIQQLVRNYS</sequence>
<evidence type="ECO:0000313" key="2">
    <source>
        <dbReference type="Proteomes" id="UP001430193"/>
    </source>
</evidence>
<name>A0ABS2KH32_9GAMM</name>